<dbReference type="InterPro" id="IPR002577">
    <property type="entry name" value="HTH_HxlR"/>
</dbReference>
<dbReference type="Proteomes" id="UP000540423">
    <property type="component" value="Unassembled WGS sequence"/>
</dbReference>
<dbReference type="EMBL" id="JACHEM010000005">
    <property type="protein sequence ID" value="MBB6436194.1"/>
    <property type="molecule type" value="Genomic_DNA"/>
</dbReference>
<dbReference type="InterPro" id="IPR036388">
    <property type="entry name" value="WH-like_DNA-bd_sf"/>
</dbReference>
<name>A0A7X0HEL1_9ACTN</name>
<dbReference type="AlphaFoldDB" id="A0A7X0HEL1"/>
<proteinExistence type="predicted"/>
<dbReference type="PROSITE" id="PS51118">
    <property type="entry name" value="HTH_HXLR"/>
    <property type="match status" value="1"/>
</dbReference>
<evidence type="ECO:0000259" key="2">
    <source>
        <dbReference type="PROSITE" id="PS51118"/>
    </source>
</evidence>
<feature type="region of interest" description="Disordered" evidence="1">
    <location>
        <begin position="131"/>
        <end position="242"/>
    </location>
</feature>
<gene>
    <name evidence="3" type="ORF">HNQ79_002657</name>
</gene>
<keyword evidence="4" id="KW-1185">Reference proteome</keyword>
<feature type="domain" description="HTH hxlR-type" evidence="2">
    <location>
        <begin position="30"/>
        <end position="129"/>
    </location>
</feature>
<comment type="caution">
    <text evidence="3">The sequence shown here is derived from an EMBL/GenBank/DDBJ whole genome shotgun (WGS) entry which is preliminary data.</text>
</comment>
<feature type="region of interest" description="Disordered" evidence="1">
    <location>
        <begin position="20"/>
        <end position="45"/>
    </location>
</feature>
<evidence type="ECO:0000313" key="4">
    <source>
        <dbReference type="Proteomes" id="UP000540423"/>
    </source>
</evidence>
<sequence>MPPSRGQVCGARRAGTTLCASASVEPPGKGPEAGRGTRTSPISGRSWASTFRVKAPCAPARCAMKSRGPATRCSPRTCACWSANGLIERNVHPTVPPRVENTLTVSGQALRETVHRMCDWTHEYFGHMRPPAAASTPDGGDCVWPVRPHGTRRPAHPPGQTPISRPEPDPQSGIRDVVVRQGVGGSHPAWRPVREGRRDDEGHRRRGVQGHQGEAGGLSRRVRPGAGTGRSPHRTVVMPGPRNSGFVVQAAWEDPGGRAGTDPGDHGVAALCDHLSDLRMGCGHAQVRAGWWGSVSAACFAAIEGAFLAGGVAVGHQEKGRGGGFLGGAEAAGGSGRSGAAIARPLRRAARARSPRSVV</sequence>
<evidence type="ECO:0000313" key="3">
    <source>
        <dbReference type="EMBL" id="MBB6436194.1"/>
    </source>
</evidence>
<evidence type="ECO:0000256" key="1">
    <source>
        <dbReference type="SAM" id="MobiDB-lite"/>
    </source>
</evidence>
<protein>
    <recommendedName>
        <fullName evidence="2">HTH hxlR-type domain-containing protein</fullName>
    </recommendedName>
</protein>
<dbReference type="Pfam" id="PF01638">
    <property type="entry name" value="HxlR"/>
    <property type="match status" value="1"/>
</dbReference>
<dbReference type="InterPro" id="IPR036390">
    <property type="entry name" value="WH_DNA-bd_sf"/>
</dbReference>
<dbReference type="Gene3D" id="1.10.10.10">
    <property type="entry name" value="Winged helix-like DNA-binding domain superfamily/Winged helix DNA-binding domain"/>
    <property type="match status" value="1"/>
</dbReference>
<organism evidence="3 4">
    <name type="scientific">Streptomyces candidus</name>
    <dbReference type="NCBI Taxonomy" id="67283"/>
    <lineage>
        <taxon>Bacteria</taxon>
        <taxon>Bacillati</taxon>
        <taxon>Actinomycetota</taxon>
        <taxon>Actinomycetes</taxon>
        <taxon>Kitasatosporales</taxon>
        <taxon>Streptomycetaceae</taxon>
        <taxon>Streptomyces</taxon>
    </lineage>
</organism>
<reference evidence="3 4" key="1">
    <citation type="submission" date="2020-08" db="EMBL/GenBank/DDBJ databases">
        <title>Genomic Encyclopedia of Type Strains, Phase IV (KMG-IV): sequencing the most valuable type-strain genomes for metagenomic binning, comparative biology and taxonomic classification.</title>
        <authorList>
            <person name="Goeker M."/>
        </authorList>
    </citation>
    <scope>NUCLEOTIDE SEQUENCE [LARGE SCALE GENOMIC DNA]</scope>
    <source>
        <strain evidence="3 4">DSM 40141</strain>
    </source>
</reference>
<feature type="compositionally biased region" description="Basic and acidic residues" evidence="1">
    <location>
        <begin position="192"/>
        <end position="203"/>
    </location>
</feature>
<dbReference type="SUPFAM" id="SSF46785">
    <property type="entry name" value="Winged helix' DNA-binding domain"/>
    <property type="match status" value="1"/>
</dbReference>
<accession>A0A7X0HEL1</accession>